<comment type="caution">
    <text evidence="4">The sequence shown here is derived from an EMBL/GenBank/DDBJ whole genome shotgun (WGS) entry which is preliminary data.</text>
</comment>
<dbReference type="Gene3D" id="3.40.50.2300">
    <property type="match status" value="1"/>
</dbReference>
<proteinExistence type="inferred from homology"/>
<evidence type="ECO:0000256" key="1">
    <source>
        <dbReference type="ARBA" id="ARBA00035012"/>
    </source>
</evidence>
<dbReference type="RefSeq" id="WP_067714880.1">
    <property type="nucleotide sequence ID" value="NZ_LPVJ01000027.1"/>
</dbReference>
<evidence type="ECO:0000256" key="2">
    <source>
        <dbReference type="ARBA" id="ARBA00035032"/>
    </source>
</evidence>
<evidence type="ECO:0000313" key="4">
    <source>
        <dbReference type="EMBL" id="KUO96127.1"/>
    </source>
</evidence>
<dbReference type="Proteomes" id="UP000053557">
    <property type="component" value="Unassembled WGS sequence"/>
</dbReference>
<dbReference type="SUPFAM" id="SSF53098">
    <property type="entry name" value="Ribonuclease H-like"/>
    <property type="match status" value="1"/>
</dbReference>
<gene>
    <name evidence="4" type="ORF">ATW55_14435</name>
</gene>
<dbReference type="Pfam" id="PF02171">
    <property type="entry name" value="Piwi"/>
    <property type="match status" value="1"/>
</dbReference>
<dbReference type="InterPro" id="IPR012337">
    <property type="entry name" value="RNaseH-like_sf"/>
</dbReference>
<dbReference type="Gene3D" id="3.30.420.10">
    <property type="entry name" value="Ribonuclease H-like superfamily/Ribonuclease H"/>
    <property type="match status" value="1"/>
</dbReference>
<dbReference type="GO" id="GO:0003676">
    <property type="term" value="F:nucleic acid binding"/>
    <property type="evidence" value="ECO:0007669"/>
    <property type="project" value="InterPro"/>
</dbReference>
<dbReference type="OrthoDB" id="580851at2"/>
<protein>
    <recommendedName>
        <fullName evidence="2">Protein argonaute</fullName>
    </recommendedName>
</protein>
<dbReference type="EMBL" id="LPVJ01000027">
    <property type="protein sequence ID" value="KUO96127.1"/>
    <property type="molecule type" value="Genomic_DNA"/>
</dbReference>
<sequence length="641" mass="74324">MSNLPIQLNFLSISPHNFSFHIYRQEYDSLSKPPSFYRAKLPISRVSTEYKEYWVSLTEQVGFENFLCEGRDNPYLAQWAIWQRFLEKTTGSLSSSEYLQNSHNEFVKSIDFVLVRHAEGHEVVEVQPYYLKAESEFGFLVNFAFRVRQGSPYSIRVQQLSLSLDKFGKSNVNFYSDQFDKINQFIHRFGARLFPFNVDLAEELDIDGNLLKLTSHSLRAKSYVVGAGKEAIHQFSGIARHGAFKTLKEDPLLVCIFRQQHRDAANEFYKYITGQKNRDRFAGMSELFGVELHADNFKPIILTDLSKESLDKTLVDIQEYRREFPTRAIIGVFLLDQKDDMPSSGFSPYHYLKYLFTSQCLPVQTIRIEKLMDPRVFQWSVGNVALQIFSKLGGIPWEVKPSNEKCLIFGIGSAHKKDSDGHILKYFAYSVCLDSSGVYRKINVLGNSQNRTNYIEELRTNIQQSIEENVDNSIEKCVIHLPFKIRRDEMNYIEQGVRQVSGRYAHIQFQFVKINTHNKFFGFADNNTKIPTESTYVQLARDEFLVWFEGLQPGKNSVRTRVGNPVHIQFMNSTEVQQDQMMRYLQDIINLSGANWRGFNAKLVPVSIFYPNLIAKFIAEFYKFNPNGDIDLSNYALPWFL</sequence>
<accession>A0A101XRD7</accession>
<dbReference type="InterPro" id="IPR036397">
    <property type="entry name" value="RNaseH_sf"/>
</dbReference>
<reference evidence="4 5" key="1">
    <citation type="submission" date="2015-12" db="EMBL/GenBank/DDBJ databases">
        <title>Draft genome sequence of Acidibacillus ferrooxidans ITV001, isolated from a chalcopyrite acid mine drainage site in Brazil.</title>
        <authorList>
            <person name="Dall'Agnol H."/>
            <person name="Nancucheo I."/>
            <person name="Johnson B."/>
            <person name="Oliveira R."/>
            <person name="Leite L."/>
            <person name="Pylro V."/>
            <person name="Nunes G.L."/>
            <person name="Tzotzos G."/>
            <person name="Fernandes G.R."/>
            <person name="Dutra J."/>
            <person name="Orellana S.C."/>
            <person name="Oliveira G."/>
        </authorList>
    </citation>
    <scope>NUCLEOTIDE SEQUENCE [LARGE SCALE GENOMIC DNA]</scope>
    <source>
        <strain evidence="5">ITV01</strain>
    </source>
</reference>
<evidence type="ECO:0000313" key="5">
    <source>
        <dbReference type="Proteomes" id="UP000053557"/>
    </source>
</evidence>
<evidence type="ECO:0000259" key="3">
    <source>
        <dbReference type="PROSITE" id="PS50822"/>
    </source>
</evidence>
<dbReference type="PROSITE" id="PS50822">
    <property type="entry name" value="PIWI"/>
    <property type="match status" value="1"/>
</dbReference>
<keyword evidence="5" id="KW-1185">Reference proteome</keyword>
<organism evidence="4 5">
    <name type="scientific">Ferroacidibacillus organovorans</name>
    <dbReference type="NCBI Taxonomy" id="1765683"/>
    <lineage>
        <taxon>Bacteria</taxon>
        <taxon>Bacillati</taxon>
        <taxon>Bacillota</taxon>
        <taxon>Bacilli</taxon>
        <taxon>Bacillales</taxon>
        <taxon>Alicyclobacillaceae</taxon>
        <taxon>Ferroacidibacillus</taxon>
    </lineage>
</organism>
<comment type="similarity">
    <text evidence="1">Belongs to the argonaute family. Long pAgo subfamily.</text>
</comment>
<feature type="domain" description="Piwi" evidence="3">
    <location>
        <begin position="329"/>
        <end position="623"/>
    </location>
</feature>
<dbReference type="InterPro" id="IPR003165">
    <property type="entry name" value="Piwi"/>
</dbReference>
<dbReference type="AlphaFoldDB" id="A0A101XRD7"/>
<name>A0A101XRD7_9BACL</name>
<dbReference type="SMART" id="SM00950">
    <property type="entry name" value="Piwi"/>
    <property type="match status" value="1"/>
</dbReference>